<feature type="transmembrane region" description="Helical" evidence="2">
    <location>
        <begin position="240"/>
        <end position="262"/>
    </location>
</feature>
<feature type="transmembrane region" description="Helical" evidence="2">
    <location>
        <begin position="128"/>
        <end position="153"/>
    </location>
</feature>
<keyword evidence="2" id="KW-1133">Transmembrane helix</keyword>
<dbReference type="AlphaFoldDB" id="A0AAD7N668"/>
<keyword evidence="2" id="KW-0812">Transmembrane</keyword>
<keyword evidence="4" id="KW-1185">Reference proteome</keyword>
<organism evidence="3 4">
    <name type="scientific">Mycena metata</name>
    <dbReference type="NCBI Taxonomy" id="1033252"/>
    <lineage>
        <taxon>Eukaryota</taxon>
        <taxon>Fungi</taxon>
        <taxon>Dikarya</taxon>
        <taxon>Basidiomycota</taxon>
        <taxon>Agaricomycotina</taxon>
        <taxon>Agaricomycetes</taxon>
        <taxon>Agaricomycetidae</taxon>
        <taxon>Agaricales</taxon>
        <taxon>Marasmiineae</taxon>
        <taxon>Mycenaceae</taxon>
        <taxon>Mycena</taxon>
    </lineage>
</organism>
<keyword evidence="2" id="KW-0472">Membrane</keyword>
<accession>A0AAD7N668</accession>
<evidence type="ECO:0000313" key="4">
    <source>
        <dbReference type="Proteomes" id="UP001215598"/>
    </source>
</evidence>
<gene>
    <name evidence="3" type="ORF">B0H16DRAFT_927735</name>
</gene>
<proteinExistence type="predicted"/>
<evidence type="ECO:0000313" key="3">
    <source>
        <dbReference type="EMBL" id="KAJ7747292.1"/>
    </source>
</evidence>
<reference evidence="3" key="1">
    <citation type="submission" date="2023-03" db="EMBL/GenBank/DDBJ databases">
        <title>Massive genome expansion in bonnet fungi (Mycena s.s.) driven by repeated elements and novel gene families across ecological guilds.</title>
        <authorList>
            <consortium name="Lawrence Berkeley National Laboratory"/>
            <person name="Harder C.B."/>
            <person name="Miyauchi S."/>
            <person name="Viragh M."/>
            <person name="Kuo A."/>
            <person name="Thoen E."/>
            <person name="Andreopoulos B."/>
            <person name="Lu D."/>
            <person name="Skrede I."/>
            <person name="Drula E."/>
            <person name="Henrissat B."/>
            <person name="Morin E."/>
            <person name="Kohler A."/>
            <person name="Barry K."/>
            <person name="LaButti K."/>
            <person name="Morin E."/>
            <person name="Salamov A."/>
            <person name="Lipzen A."/>
            <person name="Mereny Z."/>
            <person name="Hegedus B."/>
            <person name="Baldrian P."/>
            <person name="Stursova M."/>
            <person name="Weitz H."/>
            <person name="Taylor A."/>
            <person name="Grigoriev I.V."/>
            <person name="Nagy L.G."/>
            <person name="Martin F."/>
            <person name="Kauserud H."/>
        </authorList>
    </citation>
    <scope>NUCLEOTIDE SEQUENCE</scope>
    <source>
        <strain evidence="3">CBHHK182m</strain>
    </source>
</reference>
<feature type="transmembrane region" description="Helical" evidence="2">
    <location>
        <begin position="61"/>
        <end position="84"/>
    </location>
</feature>
<feature type="transmembrane region" description="Helical" evidence="2">
    <location>
        <begin position="159"/>
        <end position="181"/>
    </location>
</feature>
<feature type="transmembrane region" description="Helical" evidence="2">
    <location>
        <begin position="90"/>
        <end position="116"/>
    </location>
</feature>
<comment type="caution">
    <text evidence="3">The sequence shown here is derived from an EMBL/GenBank/DDBJ whole genome shotgun (WGS) entry which is preliminary data.</text>
</comment>
<feature type="compositionally biased region" description="Polar residues" evidence="1">
    <location>
        <begin position="388"/>
        <end position="401"/>
    </location>
</feature>
<feature type="transmembrane region" description="Helical" evidence="2">
    <location>
        <begin position="289"/>
        <end position="310"/>
    </location>
</feature>
<protein>
    <submittedName>
        <fullName evidence="3">Uncharacterized protein</fullName>
    </submittedName>
</protein>
<evidence type="ECO:0000256" key="1">
    <source>
        <dbReference type="SAM" id="MobiDB-lite"/>
    </source>
</evidence>
<dbReference type="EMBL" id="JARKIB010000077">
    <property type="protein sequence ID" value="KAJ7747292.1"/>
    <property type="molecule type" value="Genomic_DNA"/>
</dbReference>
<sequence>MSSPPSVYITRLQAIPPSLFFMVPLATIVLFFVAISHTIVQHRHDPVLIHIQFLDSRKQRVGWVFPVVFSLALLAIVAGALLFLRGRSNAFSLVVADTIVTSFLYVELSLSVMYLLSIIADMGSVQPILFFVYCITLAAFLISGTLVSILGTFRPIPPLLAPILYLAMSVLTMPVITFSFLSTASTEGTWAPQISVASTSSYPAYGLEKSGILEDVPSSLEMSHVGLPATNATHNIPAHLLCGQISAVIHFAFTIGICILLPDQSSPQSTLTTEEVVAGIWAEALVFRIVQTAFLVLWIICTMSAFLQLFSRVNHRPPVRSSTLTTASDATAFTAIPSRSHRPKSKSISSSFSSPRPRRKPVGSREIPRRPSPPGEDCQNLHDPFASPRTSRATVPHSPTTALAADGRPTRMSAWGTLPTPIIPPRPPPNVLVINPPARRLPSLRNLRLASRVSTVPSVEDSFVHVGSPGAGSGGASLARSMSFFSYTTPSAYSQEDGFDAAFDVEEAMLAQQLLRRLDAAGGAAGGWGSSLKQLARNGSASSRRRL</sequence>
<evidence type="ECO:0000256" key="2">
    <source>
        <dbReference type="SAM" id="Phobius"/>
    </source>
</evidence>
<feature type="transmembrane region" description="Helical" evidence="2">
    <location>
        <begin position="20"/>
        <end position="40"/>
    </location>
</feature>
<name>A0AAD7N668_9AGAR</name>
<feature type="region of interest" description="Disordered" evidence="1">
    <location>
        <begin position="333"/>
        <end position="406"/>
    </location>
</feature>
<feature type="compositionally biased region" description="Low complexity" evidence="1">
    <location>
        <begin position="346"/>
        <end position="355"/>
    </location>
</feature>
<dbReference type="Proteomes" id="UP001215598">
    <property type="component" value="Unassembled WGS sequence"/>
</dbReference>